<comment type="subcellular location">
    <subcellularLocation>
        <location evidence="1 9">Cell inner membrane</location>
        <topology evidence="1 9">Multi-pass membrane protein</topology>
    </subcellularLocation>
</comment>
<protein>
    <recommendedName>
        <fullName evidence="9">TRAP transporter small permease protein</fullName>
    </recommendedName>
</protein>
<dbReference type="EMBL" id="VTPU01000007">
    <property type="protein sequence ID" value="TZG39822.1"/>
    <property type="molecule type" value="Genomic_DNA"/>
</dbReference>
<keyword evidence="4 9" id="KW-0997">Cell inner membrane</keyword>
<comment type="subunit">
    <text evidence="9">The complex comprises the extracytoplasmic solute receptor protein and the two transmembrane proteins.</text>
</comment>
<dbReference type="Pfam" id="PF04290">
    <property type="entry name" value="DctQ"/>
    <property type="match status" value="1"/>
</dbReference>
<keyword evidence="5 9" id="KW-0812">Transmembrane</keyword>
<evidence type="ECO:0000259" key="10">
    <source>
        <dbReference type="Pfam" id="PF04290"/>
    </source>
</evidence>
<evidence type="ECO:0000256" key="5">
    <source>
        <dbReference type="ARBA" id="ARBA00022692"/>
    </source>
</evidence>
<dbReference type="GO" id="GO:0015740">
    <property type="term" value="P:C4-dicarboxylate transport"/>
    <property type="evidence" value="ECO:0007669"/>
    <property type="project" value="TreeGrafter"/>
</dbReference>
<evidence type="ECO:0000313" key="11">
    <source>
        <dbReference type="EMBL" id="TZG39822.1"/>
    </source>
</evidence>
<name>A0A5D9D948_HALER</name>
<evidence type="ECO:0000256" key="6">
    <source>
        <dbReference type="ARBA" id="ARBA00022989"/>
    </source>
</evidence>
<dbReference type="GO" id="GO:0022857">
    <property type="term" value="F:transmembrane transporter activity"/>
    <property type="evidence" value="ECO:0007669"/>
    <property type="project" value="UniProtKB-UniRule"/>
</dbReference>
<keyword evidence="7 9" id="KW-0472">Membrane</keyword>
<feature type="domain" description="Tripartite ATP-independent periplasmic transporters DctQ component" evidence="10">
    <location>
        <begin position="26"/>
        <end position="156"/>
    </location>
</feature>
<dbReference type="PANTHER" id="PTHR35011">
    <property type="entry name" value="2,3-DIKETO-L-GULONATE TRAP TRANSPORTER SMALL PERMEASE PROTEIN YIAM"/>
    <property type="match status" value="1"/>
</dbReference>
<evidence type="ECO:0000256" key="2">
    <source>
        <dbReference type="ARBA" id="ARBA00022448"/>
    </source>
</evidence>
<sequence>MRVLSTWLDRLVYGVFLIGVCGGVFMTGLVLVSTLMRYLAGSPIGFSDELSGLLFLSLSFLSLPHVLNTSQHIRIDLLVRTFSHRLAVVADIFANAIFVAFAGIFAYEAWDFMVFSLQIGARSEISGVLLWPWMALMPLSMLLCLLIIVRNGLRGLFGRNASSSEGGLS</sequence>
<dbReference type="PANTHER" id="PTHR35011:SF2">
    <property type="entry name" value="2,3-DIKETO-L-GULONATE TRAP TRANSPORTER SMALL PERMEASE PROTEIN YIAM"/>
    <property type="match status" value="1"/>
</dbReference>
<gene>
    <name evidence="11" type="ORF">FZZ93_08605</name>
</gene>
<evidence type="ECO:0000256" key="7">
    <source>
        <dbReference type="ARBA" id="ARBA00023136"/>
    </source>
</evidence>
<dbReference type="InterPro" id="IPR007387">
    <property type="entry name" value="TRAP_DctQ"/>
</dbReference>
<comment type="similarity">
    <text evidence="8 9">Belongs to the TRAP transporter small permease family.</text>
</comment>
<comment type="function">
    <text evidence="9">Part of the tripartite ATP-independent periplasmic (TRAP) transport system.</text>
</comment>
<organism evidence="11 12">
    <name type="scientific">Halomonas eurihalina</name>
    <dbReference type="NCBI Taxonomy" id="42566"/>
    <lineage>
        <taxon>Bacteria</taxon>
        <taxon>Pseudomonadati</taxon>
        <taxon>Pseudomonadota</taxon>
        <taxon>Gammaproteobacteria</taxon>
        <taxon>Oceanospirillales</taxon>
        <taxon>Halomonadaceae</taxon>
        <taxon>Halomonas</taxon>
    </lineage>
</organism>
<dbReference type="GO" id="GO:0005886">
    <property type="term" value="C:plasma membrane"/>
    <property type="evidence" value="ECO:0007669"/>
    <property type="project" value="UniProtKB-SubCell"/>
</dbReference>
<accession>A0A5D9D948</accession>
<dbReference type="AlphaFoldDB" id="A0A5D9D948"/>
<reference evidence="11 12" key="1">
    <citation type="submission" date="2019-08" db="EMBL/GenBank/DDBJ databases">
        <title>Draft Genome Sequence of Halomonas eurihalina Isolated from Preserved Hide-surface.</title>
        <authorList>
            <person name="Hussain S.A."/>
            <person name="Xu A."/>
            <person name="Sarker M."/>
            <person name="Sommers C."/>
        </authorList>
    </citation>
    <scope>NUCLEOTIDE SEQUENCE [LARGE SCALE GENOMIC DNA]</scope>
    <source>
        <strain evidence="11 12">MS1</strain>
    </source>
</reference>
<dbReference type="InterPro" id="IPR055348">
    <property type="entry name" value="DctQ"/>
</dbReference>
<evidence type="ECO:0000256" key="8">
    <source>
        <dbReference type="ARBA" id="ARBA00038436"/>
    </source>
</evidence>
<dbReference type="OrthoDB" id="4250245at2"/>
<evidence type="ECO:0000256" key="3">
    <source>
        <dbReference type="ARBA" id="ARBA00022475"/>
    </source>
</evidence>
<evidence type="ECO:0000256" key="1">
    <source>
        <dbReference type="ARBA" id="ARBA00004429"/>
    </source>
</evidence>
<evidence type="ECO:0000256" key="9">
    <source>
        <dbReference type="RuleBase" id="RU369079"/>
    </source>
</evidence>
<proteinExistence type="inferred from homology"/>
<dbReference type="Proteomes" id="UP000324260">
    <property type="component" value="Unassembled WGS sequence"/>
</dbReference>
<keyword evidence="6 9" id="KW-1133">Transmembrane helix</keyword>
<feature type="transmembrane region" description="Helical" evidence="9">
    <location>
        <begin position="12"/>
        <end position="38"/>
    </location>
</feature>
<keyword evidence="12" id="KW-1185">Reference proteome</keyword>
<feature type="transmembrane region" description="Helical" evidence="9">
    <location>
        <begin position="88"/>
        <end position="110"/>
    </location>
</feature>
<comment type="caution">
    <text evidence="11">The sequence shown here is derived from an EMBL/GenBank/DDBJ whole genome shotgun (WGS) entry which is preliminary data.</text>
</comment>
<keyword evidence="3" id="KW-1003">Cell membrane</keyword>
<evidence type="ECO:0000313" key="12">
    <source>
        <dbReference type="Proteomes" id="UP000324260"/>
    </source>
</evidence>
<feature type="transmembrane region" description="Helical" evidence="9">
    <location>
        <begin position="130"/>
        <end position="149"/>
    </location>
</feature>
<evidence type="ECO:0000256" key="4">
    <source>
        <dbReference type="ARBA" id="ARBA00022519"/>
    </source>
</evidence>
<feature type="transmembrane region" description="Helical" evidence="9">
    <location>
        <begin position="50"/>
        <end position="67"/>
    </location>
</feature>
<keyword evidence="2 9" id="KW-0813">Transport</keyword>